<reference evidence="2 5" key="1">
    <citation type="journal article" date="2019" name="Sci. Rep.">
        <title>Orb-weaving spider Araneus ventricosus genome elucidates the spidroin gene catalogue.</title>
        <authorList>
            <person name="Kono N."/>
            <person name="Nakamura H."/>
            <person name="Ohtoshi R."/>
            <person name="Moran D.A.P."/>
            <person name="Shinohara A."/>
            <person name="Yoshida Y."/>
            <person name="Fujiwara M."/>
            <person name="Mori M."/>
            <person name="Tomita M."/>
            <person name="Arakawa K."/>
        </authorList>
    </citation>
    <scope>NUCLEOTIDE SEQUENCE [LARGE SCALE GENOMIC DNA]</scope>
</reference>
<proteinExistence type="predicted"/>
<accession>A0A4Y2C4U3</accession>
<evidence type="ECO:0000313" key="1">
    <source>
        <dbReference type="EMBL" id="GBL99210.1"/>
    </source>
</evidence>
<keyword evidence="5" id="KW-1185">Reference proteome</keyword>
<dbReference type="EMBL" id="BGPR01237961">
    <property type="protein sequence ID" value="GBL99530.1"/>
    <property type="molecule type" value="Genomic_DNA"/>
</dbReference>
<dbReference type="EMBL" id="BGPR01237962">
    <property type="protein sequence ID" value="GBL99535.1"/>
    <property type="molecule type" value="Genomic_DNA"/>
</dbReference>
<protein>
    <submittedName>
        <fullName evidence="2">Uncharacterized protein</fullName>
    </submittedName>
</protein>
<comment type="caution">
    <text evidence="2">The sequence shown here is derived from an EMBL/GenBank/DDBJ whole genome shotgun (WGS) entry which is preliminary data.</text>
</comment>
<gene>
    <name evidence="2" type="ORF">AVEN_39321_1</name>
    <name evidence="1" type="ORF">AVEN_45428_1</name>
    <name evidence="3" type="ORF">AVEN_80594_1</name>
    <name evidence="4" type="ORF">AVEN_85990_1</name>
</gene>
<dbReference type="Proteomes" id="UP000499080">
    <property type="component" value="Unassembled WGS sequence"/>
</dbReference>
<evidence type="ECO:0000313" key="5">
    <source>
        <dbReference type="Proteomes" id="UP000499080"/>
    </source>
</evidence>
<dbReference type="AlphaFoldDB" id="A0A4Y2C4U3"/>
<name>A0A4Y2C4U3_ARAVE</name>
<organism evidence="2 5">
    <name type="scientific">Araneus ventricosus</name>
    <name type="common">Orbweaver spider</name>
    <name type="synonym">Epeira ventricosa</name>
    <dbReference type="NCBI Taxonomy" id="182803"/>
    <lineage>
        <taxon>Eukaryota</taxon>
        <taxon>Metazoa</taxon>
        <taxon>Ecdysozoa</taxon>
        <taxon>Arthropoda</taxon>
        <taxon>Chelicerata</taxon>
        <taxon>Arachnida</taxon>
        <taxon>Araneae</taxon>
        <taxon>Araneomorphae</taxon>
        <taxon>Entelegynae</taxon>
        <taxon>Araneoidea</taxon>
        <taxon>Araneidae</taxon>
        <taxon>Araneus</taxon>
    </lineage>
</organism>
<dbReference type="EMBL" id="BGPR01237866">
    <property type="protein sequence ID" value="GBL99210.1"/>
    <property type="molecule type" value="Genomic_DNA"/>
</dbReference>
<dbReference type="EMBL" id="BGPR01237952">
    <property type="protein sequence ID" value="GBL99490.1"/>
    <property type="molecule type" value="Genomic_DNA"/>
</dbReference>
<sequence length="110" mass="12423">MLVSHGCSTKRKSIRCLSLGYPTEPALPYLLNVNFRLLRFPLERETLTPSPCIYTGLISAFMTRQSKLNCWICNLPLHAGPILIGFHIGDGFWRGTSEFVWSEVVVNVKP</sequence>
<evidence type="ECO:0000313" key="2">
    <source>
        <dbReference type="EMBL" id="GBL99490.1"/>
    </source>
</evidence>
<evidence type="ECO:0000313" key="3">
    <source>
        <dbReference type="EMBL" id="GBL99530.1"/>
    </source>
</evidence>
<evidence type="ECO:0000313" key="4">
    <source>
        <dbReference type="EMBL" id="GBL99535.1"/>
    </source>
</evidence>